<dbReference type="GO" id="GO:1904430">
    <property type="term" value="P:negative regulation of t-circle formation"/>
    <property type="evidence" value="ECO:0007669"/>
    <property type="project" value="TreeGrafter"/>
</dbReference>
<dbReference type="InterPro" id="IPR027417">
    <property type="entry name" value="P-loop_NTPase"/>
</dbReference>
<dbReference type="GO" id="GO:0070182">
    <property type="term" value="F:DNA polymerase binding"/>
    <property type="evidence" value="ECO:0007669"/>
    <property type="project" value="TreeGrafter"/>
</dbReference>
<feature type="domain" description="Helicase ATP-binding" evidence="8">
    <location>
        <begin position="34"/>
        <end position="264"/>
    </location>
</feature>
<keyword evidence="10" id="KW-0347">Helicase</keyword>
<keyword evidence="3" id="KW-0378">Hydrolase</keyword>
<dbReference type="EMBL" id="SSUX01000008">
    <property type="protein sequence ID" value="THJ45076.1"/>
    <property type="molecule type" value="Genomic_DNA"/>
</dbReference>
<evidence type="ECO:0000256" key="6">
    <source>
        <dbReference type="ARBA" id="ARBA00044969"/>
    </source>
</evidence>
<dbReference type="PANTHER" id="PTHR11472">
    <property type="entry name" value="DNA REPAIR DEAD HELICASE RAD3/XP-D SUBFAMILY MEMBER"/>
    <property type="match status" value="1"/>
</dbReference>
<dbReference type="SUPFAM" id="SSF52540">
    <property type="entry name" value="P-loop containing nucleoside triphosphate hydrolases"/>
    <property type="match status" value="1"/>
</dbReference>
<comment type="catalytic activity">
    <reaction evidence="7">
        <text>ATP + H2O = ADP + phosphate + H(+)</text>
        <dbReference type="Rhea" id="RHEA:13065"/>
        <dbReference type="ChEBI" id="CHEBI:15377"/>
        <dbReference type="ChEBI" id="CHEBI:15378"/>
        <dbReference type="ChEBI" id="CHEBI:30616"/>
        <dbReference type="ChEBI" id="CHEBI:43474"/>
        <dbReference type="ChEBI" id="CHEBI:456216"/>
        <dbReference type="EC" id="5.6.2.3"/>
    </reaction>
</comment>
<dbReference type="SMART" id="SM00491">
    <property type="entry name" value="HELICc2"/>
    <property type="match status" value="1"/>
</dbReference>
<keyword evidence="4" id="KW-0067">ATP-binding</keyword>
<protein>
    <recommendedName>
        <fullName evidence="6">DNA 5'-3' helicase</fullName>
        <ecNumber evidence="6">5.6.2.3</ecNumber>
    </recommendedName>
</protein>
<reference evidence="10 11" key="1">
    <citation type="submission" date="2019-04" db="EMBL/GenBank/DDBJ databases">
        <title>Comparative genomics of Aeromonas veronii strains pathogenic to fish.</title>
        <authorList>
            <person name="Cascarano M.C."/>
            <person name="Smyrli M."/>
            <person name="Katharios P."/>
        </authorList>
    </citation>
    <scope>NUCLEOTIDE SEQUENCE [LARGE SCALE GENOMIC DNA]</scope>
    <source>
        <strain evidence="10 11">XU1</strain>
    </source>
</reference>
<gene>
    <name evidence="10" type="ORF">E8Q35_12915</name>
</gene>
<dbReference type="GO" id="GO:0005524">
    <property type="term" value="F:ATP binding"/>
    <property type="evidence" value="ECO:0007669"/>
    <property type="project" value="UniProtKB-KW"/>
</dbReference>
<dbReference type="RefSeq" id="WP_136501899.1">
    <property type="nucleotide sequence ID" value="NZ_SSUX01000008.1"/>
</dbReference>
<dbReference type="SMART" id="SM00487">
    <property type="entry name" value="DEXDc"/>
    <property type="match status" value="1"/>
</dbReference>
<dbReference type="GO" id="GO:0010569">
    <property type="term" value="P:regulation of double-strand break repair via homologous recombination"/>
    <property type="evidence" value="ECO:0007669"/>
    <property type="project" value="TreeGrafter"/>
</dbReference>
<dbReference type="GO" id="GO:0090657">
    <property type="term" value="P:telomeric loop disassembly"/>
    <property type="evidence" value="ECO:0007669"/>
    <property type="project" value="TreeGrafter"/>
</dbReference>
<evidence type="ECO:0000256" key="7">
    <source>
        <dbReference type="ARBA" id="ARBA00048954"/>
    </source>
</evidence>
<dbReference type="PANTHER" id="PTHR11472:SF34">
    <property type="entry name" value="REGULATOR OF TELOMERE ELONGATION HELICASE 1"/>
    <property type="match status" value="1"/>
</dbReference>
<dbReference type="GO" id="GO:0045910">
    <property type="term" value="P:negative regulation of DNA recombination"/>
    <property type="evidence" value="ECO:0007669"/>
    <property type="project" value="TreeGrafter"/>
</dbReference>
<dbReference type="Pfam" id="PF13307">
    <property type="entry name" value="Helicase_C_2"/>
    <property type="match status" value="1"/>
</dbReference>
<evidence type="ECO:0000313" key="11">
    <source>
        <dbReference type="Proteomes" id="UP000309618"/>
    </source>
</evidence>
<evidence type="ECO:0000259" key="9">
    <source>
        <dbReference type="PROSITE" id="PS51193"/>
    </source>
</evidence>
<evidence type="ECO:0000256" key="2">
    <source>
        <dbReference type="ARBA" id="ARBA00022741"/>
    </source>
</evidence>
<evidence type="ECO:0000259" key="8">
    <source>
        <dbReference type="PROSITE" id="PS51192"/>
    </source>
</evidence>
<dbReference type="Pfam" id="PF00270">
    <property type="entry name" value="DEAD"/>
    <property type="match status" value="1"/>
</dbReference>
<accession>A0A4S5CPG7</accession>
<dbReference type="GO" id="GO:0016818">
    <property type="term" value="F:hydrolase activity, acting on acid anhydrides, in phosphorus-containing anhydrides"/>
    <property type="evidence" value="ECO:0007669"/>
    <property type="project" value="InterPro"/>
</dbReference>
<dbReference type="Proteomes" id="UP000309618">
    <property type="component" value="Unassembled WGS sequence"/>
</dbReference>
<evidence type="ECO:0000256" key="1">
    <source>
        <dbReference type="ARBA" id="ARBA00001966"/>
    </source>
</evidence>
<dbReference type="GO" id="GO:0003676">
    <property type="term" value="F:nucleic acid binding"/>
    <property type="evidence" value="ECO:0007669"/>
    <property type="project" value="InterPro"/>
</dbReference>
<dbReference type="EC" id="5.6.2.3" evidence="6"/>
<comment type="caution">
    <text evidence="10">The sequence shown here is derived from an EMBL/GenBank/DDBJ whole genome shotgun (WGS) entry which is preliminary data.</text>
</comment>
<dbReference type="InterPro" id="IPR011545">
    <property type="entry name" value="DEAD/DEAH_box_helicase_dom"/>
</dbReference>
<dbReference type="Gene3D" id="3.40.50.300">
    <property type="entry name" value="P-loop containing nucleotide triphosphate hydrolases"/>
    <property type="match status" value="2"/>
</dbReference>
<dbReference type="AlphaFoldDB" id="A0A4S5CPG7"/>
<sequence length="644" mass="70655">MPQLIDTATFSDLMAAGGLVARDEQKEYAALVAEALSDPGMIALIHADTGLGKSLGYLLPAMQHVFASGKKRPRVFIATHSHALMNQLVSTVTGVLSTVAGGYGLPPLSVGRLLGRMNFVSPERVTASTYGLKMTTDEAAAIADLAQWSGTIAAFEDEHGGLPCGLTAAQICMTSDCVNEQLDEQQRDALSSDVVITSHAMLAVDLLLDNALLGDAERQAILIVDEADALASQLHEWTQRRMNLTRLTNLLIPHLTSRQLLPLTKRIEQIHQAVAGRHYAWDVECSEIARDVLSELSRISKLAKLDEQIAVELQRQIQSISSTTIGLGISETGQPAVVGMNPWFTRRFGKYATSAYRSVLLTSGTLSMTHDPVKGMAWIQTELGIEQSILGAIAIFTPHQYGDMSLTLAGPDFPPIYKTQTRQSTELSDAWLDGVALHIANSAGRVVVLTASHEESRLLAAKLSTYEQRPMLVHQRGTHLRILMQEFIATSHNHGKAILITAAGHTGLNITDKSGRVGFDHLIITRIAYAPPRIEEVDALADYLFVTKKKTLRKSLRQQAFMRSLNAAIRQMRQALGRGIRSPDDRISVTICDPRFPLSHDLSSKHAALRNVIPYRFARQYRKANVMTMQNNNAVTTETEEVFF</sequence>
<organism evidence="10 11">
    <name type="scientific">Aeromonas veronii</name>
    <dbReference type="NCBI Taxonomy" id="654"/>
    <lineage>
        <taxon>Bacteria</taxon>
        <taxon>Pseudomonadati</taxon>
        <taxon>Pseudomonadota</taxon>
        <taxon>Gammaproteobacteria</taxon>
        <taxon>Aeromonadales</taxon>
        <taxon>Aeromonadaceae</taxon>
        <taxon>Aeromonas</taxon>
    </lineage>
</organism>
<dbReference type="InterPro" id="IPR014001">
    <property type="entry name" value="Helicase_ATP-bd"/>
</dbReference>
<dbReference type="InterPro" id="IPR045028">
    <property type="entry name" value="DinG/Rad3-like"/>
</dbReference>
<evidence type="ECO:0000256" key="3">
    <source>
        <dbReference type="ARBA" id="ARBA00022801"/>
    </source>
</evidence>
<feature type="domain" description="Helicase ATP-binding" evidence="9">
    <location>
        <begin position="11"/>
        <end position="274"/>
    </location>
</feature>
<evidence type="ECO:0000256" key="4">
    <source>
        <dbReference type="ARBA" id="ARBA00022840"/>
    </source>
</evidence>
<dbReference type="InterPro" id="IPR014013">
    <property type="entry name" value="Helic_SF1/SF2_ATP-bd_DinG/Rad3"/>
</dbReference>
<dbReference type="InterPro" id="IPR006555">
    <property type="entry name" value="ATP-dep_Helicase_C"/>
</dbReference>
<proteinExistence type="inferred from homology"/>
<comment type="similarity">
    <text evidence="5">Belongs to the helicase family. DinG subfamily.</text>
</comment>
<dbReference type="GO" id="GO:0043139">
    <property type="term" value="F:5'-3' DNA helicase activity"/>
    <property type="evidence" value="ECO:0007669"/>
    <property type="project" value="UniProtKB-EC"/>
</dbReference>
<comment type="cofactor">
    <cofactor evidence="1">
        <name>[4Fe-4S] cluster</name>
        <dbReference type="ChEBI" id="CHEBI:49883"/>
    </cofactor>
</comment>
<dbReference type="PROSITE" id="PS51192">
    <property type="entry name" value="HELICASE_ATP_BIND_1"/>
    <property type="match status" value="1"/>
</dbReference>
<dbReference type="PROSITE" id="PS51193">
    <property type="entry name" value="HELICASE_ATP_BIND_2"/>
    <property type="match status" value="1"/>
</dbReference>
<name>A0A4S5CPG7_AERVE</name>
<keyword evidence="2" id="KW-0547">Nucleotide-binding</keyword>
<evidence type="ECO:0000256" key="5">
    <source>
        <dbReference type="ARBA" id="ARBA00038058"/>
    </source>
</evidence>
<evidence type="ECO:0000313" key="10">
    <source>
        <dbReference type="EMBL" id="THJ45076.1"/>
    </source>
</evidence>